<accession>A0AB39UU29</accession>
<sequence>MGQPLEALHFPGQFLEVFTRFLQQRECDVKATLSACGLDPEALSAPDAILTGAQLRAMLRVCREQADPARPLSAQLLHHVPITALGTLGMVIMASPSMEAALDAALRFYPVILPAYEVRRGRLGDQVHLLFSLQADFGEVSEDLTETVLGAVARICRFVMPAIGPLEIHLQHDTAFDTDTWEALFAPDKVRFGQPANQIILPARLLHEQLATSSQTTLEQFRQQLEKQAEALKKPGGFSQAIRNYLVQSLRQRRNVNVEEVARVFRMSSRTLGRRLRQEGVTFRQLSQEARIDHAEFLLLNSQRPVNQIARLSGFTNESSFARAFRKRKGVSPTEMRRG</sequence>
<dbReference type="PRINTS" id="PR00032">
    <property type="entry name" value="HTHARAC"/>
</dbReference>
<evidence type="ECO:0000256" key="1">
    <source>
        <dbReference type="ARBA" id="ARBA00023015"/>
    </source>
</evidence>
<dbReference type="Pfam" id="PF12625">
    <property type="entry name" value="Arabinose_bd"/>
    <property type="match status" value="1"/>
</dbReference>
<keyword evidence="3" id="KW-0804">Transcription</keyword>
<dbReference type="SMART" id="SM00342">
    <property type="entry name" value="HTH_ARAC"/>
    <property type="match status" value="1"/>
</dbReference>
<name>A0AB39UU29_9GAMM</name>
<dbReference type="InterPro" id="IPR020449">
    <property type="entry name" value="Tscrpt_reg_AraC-type_HTH"/>
</dbReference>
<dbReference type="EMBL" id="CP154858">
    <property type="protein sequence ID" value="XDT71520.1"/>
    <property type="molecule type" value="Genomic_DNA"/>
</dbReference>
<protein>
    <submittedName>
        <fullName evidence="5">AraC family transcriptional regulator</fullName>
    </submittedName>
</protein>
<dbReference type="PANTHER" id="PTHR47894">
    <property type="entry name" value="HTH-TYPE TRANSCRIPTIONAL REGULATOR GADX"/>
    <property type="match status" value="1"/>
</dbReference>
<dbReference type="InterPro" id="IPR018060">
    <property type="entry name" value="HTH_AraC"/>
</dbReference>
<dbReference type="RefSeq" id="WP_369600556.1">
    <property type="nucleotide sequence ID" value="NZ_CP154858.1"/>
</dbReference>
<evidence type="ECO:0000313" key="5">
    <source>
        <dbReference type="EMBL" id="XDT71520.1"/>
    </source>
</evidence>
<dbReference type="GO" id="GO:0005829">
    <property type="term" value="C:cytosol"/>
    <property type="evidence" value="ECO:0007669"/>
    <property type="project" value="TreeGrafter"/>
</dbReference>
<dbReference type="GO" id="GO:0003700">
    <property type="term" value="F:DNA-binding transcription factor activity"/>
    <property type="evidence" value="ECO:0007669"/>
    <property type="project" value="InterPro"/>
</dbReference>
<evidence type="ECO:0000259" key="4">
    <source>
        <dbReference type="PROSITE" id="PS01124"/>
    </source>
</evidence>
<dbReference type="GO" id="GO:0000976">
    <property type="term" value="F:transcription cis-regulatory region binding"/>
    <property type="evidence" value="ECO:0007669"/>
    <property type="project" value="TreeGrafter"/>
</dbReference>
<gene>
    <name evidence="5" type="ORF">AAIA72_11975</name>
</gene>
<dbReference type="PANTHER" id="PTHR47894:SF1">
    <property type="entry name" value="HTH-TYPE TRANSCRIPTIONAL REGULATOR VQSM"/>
    <property type="match status" value="1"/>
</dbReference>
<organism evidence="5">
    <name type="scientific">Thermohahella caldifontis</name>
    <dbReference type="NCBI Taxonomy" id="3142973"/>
    <lineage>
        <taxon>Bacteria</taxon>
        <taxon>Pseudomonadati</taxon>
        <taxon>Pseudomonadota</taxon>
        <taxon>Gammaproteobacteria</taxon>
        <taxon>Oceanospirillales</taxon>
        <taxon>Hahellaceae</taxon>
        <taxon>Thermohahella</taxon>
    </lineage>
</organism>
<reference evidence="5" key="1">
    <citation type="submission" date="2024-05" db="EMBL/GenBank/DDBJ databases">
        <title>Genome sequencing of novel strain.</title>
        <authorList>
            <person name="Ganbat D."/>
            <person name="Ganbat S."/>
            <person name="Lee S.-J."/>
        </authorList>
    </citation>
    <scope>NUCLEOTIDE SEQUENCE</scope>
    <source>
        <strain evidence="5">SMD15-11</strain>
    </source>
</reference>
<dbReference type="InterPro" id="IPR018062">
    <property type="entry name" value="HTH_AraC-typ_CS"/>
</dbReference>
<dbReference type="KEGG" id="tcd:AAIA72_11975"/>
<keyword evidence="2" id="KW-0238">DNA-binding</keyword>
<dbReference type="SUPFAM" id="SSF46689">
    <property type="entry name" value="Homeodomain-like"/>
    <property type="match status" value="1"/>
</dbReference>
<proteinExistence type="predicted"/>
<evidence type="ECO:0000256" key="3">
    <source>
        <dbReference type="ARBA" id="ARBA00023163"/>
    </source>
</evidence>
<keyword evidence="1" id="KW-0805">Transcription regulation</keyword>
<dbReference type="InterPro" id="IPR009057">
    <property type="entry name" value="Homeodomain-like_sf"/>
</dbReference>
<dbReference type="PROSITE" id="PS00041">
    <property type="entry name" value="HTH_ARAC_FAMILY_1"/>
    <property type="match status" value="1"/>
</dbReference>
<feature type="domain" description="HTH araC/xylS-type" evidence="4">
    <location>
        <begin position="240"/>
        <end position="339"/>
    </location>
</feature>
<dbReference type="AlphaFoldDB" id="A0AB39UU29"/>
<dbReference type="PROSITE" id="PS01124">
    <property type="entry name" value="HTH_ARAC_FAMILY_2"/>
    <property type="match status" value="1"/>
</dbReference>
<dbReference type="Gene3D" id="1.10.10.60">
    <property type="entry name" value="Homeodomain-like"/>
    <property type="match status" value="1"/>
</dbReference>
<dbReference type="Pfam" id="PF12833">
    <property type="entry name" value="HTH_18"/>
    <property type="match status" value="1"/>
</dbReference>
<dbReference type="InterPro" id="IPR032687">
    <property type="entry name" value="AraC-type_N"/>
</dbReference>
<evidence type="ECO:0000256" key="2">
    <source>
        <dbReference type="ARBA" id="ARBA00023125"/>
    </source>
</evidence>